<evidence type="ECO:0000256" key="1">
    <source>
        <dbReference type="ARBA" id="ARBA00004651"/>
    </source>
</evidence>
<dbReference type="PANTHER" id="PTHR42770:SF11">
    <property type="entry name" value="INNER MEMBRANE TRANSPORT PROTEIN YBAT"/>
    <property type="match status" value="1"/>
</dbReference>
<feature type="transmembrane region" description="Helical" evidence="6">
    <location>
        <begin position="190"/>
        <end position="212"/>
    </location>
</feature>
<gene>
    <name evidence="7" type="ORF">OEZ60_19950</name>
</gene>
<feature type="transmembrane region" description="Helical" evidence="6">
    <location>
        <begin position="513"/>
        <end position="533"/>
    </location>
</feature>
<reference evidence="7 8" key="1">
    <citation type="submission" date="2022-10" db="EMBL/GenBank/DDBJ databases">
        <title>Defluviimonas sp. nov., isolated from ocean surface sediments.</title>
        <authorList>
            <person name="He W."/>
            <person name="Wang L."/>
            <person name="Zhang D.-F."/>
        </authorList>
    </citation>
    <scope>NUCLEOTIDE SEQUENCE [LARGE SCALE GENOMIC DNA]</scope>
    <source>
        <strain evidence="7 8">WL0024</strain>
    </source>
</reference>
<dbReference type="Proteomes" id="UP001209535">
    <property type="component" value="Unassembled WGS sequence"/>
</dbReference>
<feature type="transmembrane region" description="Helical" evidence="6">
    <location>
        <begin position="158"/>
        <end position="178"/>
    </location>
</feature>
<comment type="caution">
    <text evidence="7">The sequence shown here is derived from an EMBL/GenBank/DDBJ whole genome shotgun (WGS) entry which is preliminary data.</text>
</comment>
<dbReference type="EMBL" id="JAOVQO010000025">
    <property type="protein sequence ID" value="MCU9850265.1"/>
    <property type="molecule type" value="Genomic_DNA"/>
</dbReference>
<protein>
    <submittedName>
        <fullName evidence="7">APC family permease</fullName>
    </submittedName>
</protein>
<sequence length="536" mass="57316">MTDTIYESPGTGVKAGEGGMLFRSIGWKDAFWMASGVPALVLFSIGGIAATVGNPSWVIWMLSVTFGFIQAFTYAEIAGLFPNKSGGASVYGAAAWVRYSKIIAPLSVWCNWLAWTPVLAIGSGLAAGYILNSFFGADAAINAWQITLVDLGFVNEGLTLRINATSIIGTVILLGVFAAQHHGISRAAKIQTFIGLAVLIPLLIVGLVPLLTGDVLNANLMPLLPSSGAWDTNGWTLFLGGLFIAAWSTYGFETAVCYTSEFRDPKTDTFRSIFFAGLVCIVIFSLVPLAFQGVLGVEGILQPGIVDGTAVAGAMAHMVGGGSAVAAIMVVMLCLALVLSIMTSMAGSSRTLYQGSVDGWLPRYLSHVNEHGAPTKAMWTDLGFNLILLMMSDYLFILAASNVCYLVFNFLNLHSGWIHRIDSGHVERPWKAPNILLWLGGILAFFNAMLIGAGANVWGEGTLRTAIFAILLIVPVFAWRHWVIDKGKFPHEMLEDLTVGGVDPDHGKRKAGFLPYLTIAAGIAVVVIANQMFQLS</sequence>
<dbReference type="InterPro" id="IPR002293">
    <property type="entry name" value="AA/rel_permease1"/>
</dbReference>
<dbReference type="Gene3D" id="1.20.1740.10">
    <property type="entry name" value="Amino acid/polyamine transporter I"/>
    <property type="match status" value="1"/>
</dbReference>
<keyword evidence="3 6" id="KW-0812">Transmembrane</keyword>
<organism evidence="7 8">
    <name type="scientific">Albidovulum salinarum</name>
    <dbReference type="NCBI Taxonomy" id="2984153"/>
    <lineage>
        <taxon>Bacteria</taxon>
        <taxon>Pseudomonadati</taxon>
        <taxon>Pseudomonadota</taxon>
        <taxon>Alphaproteobacteria</taxon>
        <taxon>Rhodobacterales</taxon>
        <taxon>Paracoccaceae</taxon>
        <taxon>Albidovulum</taxon>
    </lineage>
</organism>
<feature type="transmembrane region" description="Helical" evidence="6">
    <location>
        <begin position="232"/>
        <end position="252"/>
    </location>
</feature>
<feature type="transmembrane region" description="Helical" evidence="6">
    <location>
        <begin position="57"/>
        <end position="75"/>
    </location>
</feature>
<evidence type="ECO:0000313" key="7">
    <source>
        <dbReference type="EMBL" id="MCU9850265.1"/>
    </source>
</evidence>
<keyword evidence="8" id="KW-1185">Reference proteome</keyword>
<feature type="transmembrane region" description="Helical" evidence="6">
    <location>
        <begin position="435"/>
        <end position="458"/>
    </location>
</feature>
<evidence type="ECO:0000256" key="5">
    <source>
        <dbReference type="ARBA" id="ARBA00023136"/>
    </source>
</evidence>
<feature type="transmembrane region" description="Helical" evidence="6">
    <location>
        <begin position="315"/>
        <end position="341"/>
    </location>
</feature>
<feature type="transmembrane region" description="Helical" evidence="6">
    <location>
        <begin position="273"/>
        <end position="295"/>
    </location>
</feature>
<proteinExistence type="predicted"/>
<feature type="transmembrane region" description="Helical" evidence="6">
    <location>
        <begin position="30"/>
        <end position="51"/>
    </location>
</feature>
<dbReference type="InterPro" id="IPR050367">
    <property type="entry name" value="APC_superfamily"/>
</dbReference>
<evidence type="ECO:0000256" key="2">
    <source>
        <dbReference type="ARBA" id="ARBA00022475"/>
    </source>
</evidence>
<evidence type="ECO:0000256" key="3">
    <source>
        <dbReference type="ARBA" id="ARBA00022692"/>
    </source>
</evidence>
<dbReference type="Pfam" id="PF13520">
    <property type="entry name" value="AA_permease_2"/>
    <property type="match status" value="1"/>
</dbReference>
<keyword evidence="5 6" id="KW-0472">Membrane</keyword>
<dbReference type="PANTHER" id="PTHR42770">
    <property type="entry name" value="AMINO ACID TRANSPORTER-RELATED"/>
    <property type="match status" value="1"/>
</dbReference>
<accession>A0ABT2X9G5</accession>
<evidence type="ECO:0000313" key="8">
    <source>
        <dbReference type="Proteomes" id="UP001209535"/>
    </source>
</evidence>
<dbReference type="PIRSF" id="PIRSF006060">
    <property type="entry name" value="AA_transporter"/>
    <property type="match status" value="1"/>
</dbReference>
<feature type="transmembrane region" description="Helical" evidence="6">
    <location>
        <begin position="386"/>
        <end position="408"/>
    </location>
</feature>
<evidence type="ECO:0000256" key="6">
    <source>
        <dbReference type="SAM" id="Phobius"/>
    </source>
</evidence>
<feature type="transmembrane region" description="Helical" evidence="6">
    <location>
        <begin position="465"/>
        <end position="484"/>
    </location>
</feature>
<evidence type="ECO:0000256" key="4">
    <source>
        <dbReference type="ARBA" id="ARBA00022989"/>
    </source>
</evidence>
<comment type="subcellular location">
    <subcellularLocation>
        <location evidence="1">Cell membrane</location>
        <topology evidence="1">Multi-pass membrane protein</topology>
    </subcellularLocation>
</comment>
<name>A0ABT2X9G5_9RHOB</name>
<keyword evidence="4 6" id="KW-1133">Transmembrane helix</keyword>
<feature type="transmembrane region" description="Helical" evidence="6">
    <location>
        <begin position="108"/>
        <end position="131"/>
    </location>
</feature>
<keyword evidence="2" id="KW-1003">Cell membrane</keyword>
<dbReference type="RefSeq" id="WP_263340135.1">
    <property type="nucleotide sequence ID" value="NZ_JAOVQO010000025.1"/>
</dbReference>